<reference evidence="3" key="1">
    <citation type="journal article" date="2019" name="Int. J. Syst. Evol. Microbiol.">
        <title>The Global Catalogue of Microorganisms (GCM) 10K type strain sequencing project: providing services to taxonomists for standard genome sequencing and annotation.</title>
        <authorList>
            <consortium name="The Broad Institute Genomics Platform"/>
            <consortium name="The Broad Institute Genome Sequencing Center for Infectious Disease"/>
            <person name="Wu L."/>
            <person name="Ma J."/>
        </authorList>
    </citation>
    <scope>NUCLEOTIDE SEQUENCE [LARGE SCALE GENOMIC DNA]</scope>
    <source>
        <strain evidence="3">JCM 30742</strain>
    </source>
</reference>
<dbReference type="SUPFAM" id="SSF52540">
    <property type="entry name" value="P-loop containing nucleoside triphosphate hydrolases"/>
    <property type="match status" value="1"/>
</dbReference>
<protein>
    <submittedName>
        <fullName evidence="2">Isoniazid-induced dynamin-like GTPase IniC</fullName>
    </submittedName>
</protein>
<evidence type="ECO:0000313" key="3">
    <source>
        <dbReference type="Proteomes" id="UP001500752"/>
    </source>
</evidence>
<dbReference type="EMBL" id="BAABEO010000019">
    <property type="protein sequence ID" value="GAA3688622.1"/>
    <property type="molecule type" value="Genomic_DNA"/>
</dbReference>
<feature type="region of interest" description="Disordered" evidence="1">
    <location>
        <begin position="446"/>
        <end position="468"/>
    </location>
</feature>
<gene>
    <name evidence="2" type="primary">iniC</name>
    <name evidence="2" type="ORF">GCM10023081_27450</name>
</gene>
<name>A0ABP7CH83_9MICC</name>
<sequence>MNATGMIEAGRAGTGTNATLRGAVGELLRETLEVYRDDPTACSLLQGYAERLGEPVRVALAGMAKAGKTTLLNAIAGEGIALAEACRHPHLVVWYRHGPAPRATAHSVSGQARTLRLDRKDGRLVADLGSLAAHEVDRLVIEWPAEGLRALTLIDTPGPASPPDSTDPASPTNPAGMAGLPVPAAVAVDADAIVYLMRHPREADLDYLRALRDAAATGASNALVVLSRADEIGAGRIDSLISARACAEEYAREGTLRDLALGVVPVAGLVARAARTLRKDEFEALVEVSRLDRTTRERLLLSADRFVRADEPEGIGPDLRAILLERFGLFGIRLASALIRGGIRRPLPLARELARRSGLADLMDLMFAGFVAHGTRLKACAILAGIEALIRAHPRAGTIRLAESLERVRANAHDFQELRIAAKVHGGRLPVEPWLAAEAGRLVGGRGDAPEDRLGDGTGQAAEGASDEELRTRALERLDRWRKAAGNPRADQAAVEDYRIVIRSCEATLALLASKAAPGNTGTARVLLRPEPGTGPVQHTQDQRRPAQR</sequence>
<keyword evidence="3" id="KW-1185">Reference proteome</keyword>
<accession>A0ABP7CH83</accession>
<evidence type="ECO:0000256" key="1">
    <source>
        <dbReference type="SAM" id="MobiDB-lite"/>
    </source>
</evidence>
<organism evidence="2 3">
    <name type="scientific">Arthrobacter ginkgonis</name>
    <dbReference type="NCBI Taxonomy" id="1630594"/>
    <lineage>
        <taxon>Bacteria</taxon>
        <taxon>Bacillati</taxon>
        <taxon>Actinomycetota</taxon>
        <taxon>Actinomycetes</taxon>
        <taxon>Micrococcales</taxon>
        <taxon>Micrococcaceae</taxon>
        <taxon>Arthrobacter</taxon>
    </lineage>
</organism>
<comment type="caution">
    <text evidence="2">The sequence shown here is derived from an EMBL/GenBank/DDBJ whole genome shotgun (WGS) entry which is preliminary data.</text>
</comment>
<proteinExistence type="predicted"/>
<feature type="region of interest" description="Disordered" evidence="1">
    <location>
        <begin position="155"/>
        <end position="177"/>
    </location>
</feature>
<dbReference type="Gene3D" id="3.40.50.300">
    <property type="entry name" value="P-loop containing nucleotide triphosphate hydrolases"/>
    <property type="match status" value="1"/>
</dbReference>
<dbReference type="InterPro" id="IPR027417">
    <property type="entry name" value="P-loop_NTPase"/>
</dbReference>
<dbReference type="RefSeq" id="WP_345151542.1">
    <property type="nucleotide sequence ID" value="NZ_BAABEO010000019.1"/>
</dbReference>
<dbReference type="Proteomes" id="UP001500752">
    <property type="component" value="Unassembled WGS sequence"/>
</dbReference>
<evidence type="ECO:0000313" key="2">
    <source>
        <dbReference type="EMBL" id="GAA3688622.1"/>
    </source>
</evidence>
<feature type="region of interest" description="Disordered" evidence="1">
    <location>
        <begin position="520"/>
        <end position="549"/>
    </location>
</feature>